<protein>
    <submittedName>
        <fullName evidence="2">Murein DD-endopeptidase MepM and murein hydrolase activator NlpD, contain LysM domain</fullName>
    </submittedName>
</protein>
<dbReference type="CDD" id="cd12797">
    <property type="entry name" value="M23_peptidase"/>
    <property type="match status" value="1"/>
</dbReference>
<accession>A0A1M6S720</accession>
<dbReference type="AlphaFoldDB" id="A0A1M6S720"/>
<reference evidence="3" key="1">
    <citation type="submission" date="2016-11" db="EMBL/GenBank/DDBJ databases">
        <authorList>
            <person name="Varghese N."/>
            <person name="Submissions S."/>
        </authorList>
    </citation>
    <scope>NUCLEOTIDE SEQUENCE [LARGE SCALE GENOMIC DNA]</scope>
    <source>
        <strain evidence="3">DSM 18016</strain>
    </source>
</reference>
<evidence type="ECO:0000313" key="2">
    <source>
        <dbReference type="EMBL" id="SHK40495.1"/>
    </source>
</evidence>
<dbReference type="PANTHER" id="PTHR21666:SF270">
    <property type="entry name" value="MUREIN HYDROLASE ACTIVATOR ENVC"/>
    <property type="match status" value="1"/>
</dbReference>
<dbReference type="GO" id="GO:0004222">
    <property type="term" value="F:metalloendopeptidase activity"/>
    <property type="evidence" value="ECO:0007669"/>
    <property type="project" value="TreeGrafter"/>
</dbReference>
<feature type="domain" description="M23ase beta-sheet core" evidence="1">
    <location>
        <begin position="141"/>
        <end position="239"/>
    </location>
</feature>
<dbReference type="PANTHER" id="PTHR21666">
    <property type="entry name" value="PEPTIDASE-RELATED"/>
    <property type="match status" value="1"/>
</dbReference>
<proteinExistence type="predicted"/>
<dbReference type="STRING" id="216903.SAMN05444371_2287"/>
<evidence type="ECO:0000313" key="3">
    <source>
        <dbReference type="Proteomes" id="UP000184498"/>
    </source>
</evidence>
<dbReference type="InterPro" id="IPR016047">
    <property type="entry name" value="M23ase_b-sheet_dom"/>
</dbReference>
<dbReference type="Pfam" id="PF01551">
    <property type="entry name" value="Peptidase_M23"/>
    <property type="match status" value="1"/>
</dbReference>
<keyword evidence="2" id="KW-0378">Hydrolase</keyword>
<dbReference type="OrthoDB" id="9809488at2"/>
<dbReference type="Gene3D" id="2.70.70.10">
    <property type="entry name" value="Glucose Permease (Domain IIA)"/>
    <property type="match status" value="1"/>
</dbReference>
<dbReference type="InterPro" id="IPR011055">
    <property type="entry name" value="Dup_hybrid_motif"/>
</dbReference>
<organism evidence="2 3">
    <name type="scientific">Epilithonimonas mollis</name>
    <dbReference type="NCBI Taxonomy" id="216903"/>
    <lineage>
        <taxon>Bacteria</taxon>
        <taxon>Pseudomonadati</taxon>
        <taxon>Bacteroidota</taxon>
        <taxon>Flavobacteriia</taxon>
        <taxon>Flavobacteriales</taxon>
        <taxon>Weeksellaceae</taxon>
        <taxon>Chryseobacterium group</taxon>
        <taxon>Epilithonimonas</taxon>
    </lineage>
</organism>
<evidence type="ECO:0000259" key="1">
    <source>
        <dbReference type="Pfam" id="PF01551"/>
    </source>
</evidence>
<dbReference type="EMBL" id="FRAM01000002">
    <property type="protein sequence ID" value="SHK40495.1"/>
    <property type="molecule type" value="Genomic_DNA"/>
</dbReference>
<dbReference type="Proteomes" id="UP000184498">
    <property type="component" value="Unassembled WGS sequence"/>
</dbReference>
<dbReference type="RefSeq" id="WP_072997961.1">
    <property type="nucleotide sequence ID" value="NZ_FRAM01000002.1"/>
</dbReference>
<keyword evidence="3" id="KW-1185">Reference proteome</keyword>
<dbReference type="InterPro" id="IPR050570">
    <property type="entry name" value="Cell_wall_metabolism_enzyme"/>
</dbReference>
<name>A0A1M6S720_9FLAO</name>
<gene>
    <name evidence="2" type="ORF">SAMN05444371_2287</name>
</gene>
<sequence length="273" mass="31277">MNNKIIYLLFFIPLFIFSQESPDIKFDKYLENKTNVITVDNNEFCPVSIEYEYSGENVKSSLANKSIVIVPANTKKFIISKIDNQDKLKPYKFSYNVFYVFGDINAKPTDSEEVYWLPYSTNTSQSIYQGYNGNFSHQNTYSLDFSHKSGTEILAARSGKVIITKSDSNQSCLTKDCAKLNNKVIILHDDGTFAEYVHLKKDGIAVHKGDDVKQGQLIGYSGNTGWSKGPHLHFSVFTNKIDGERTYYKTKFRVKESPTPVYLQEKKTYTRNY</sequence>
<dbReference type="SUPFAM" id="SSF51261">
    <property type="entry name" value="Duplicated hybrid motif"/>
    <property type="match status" value="1"/>
</dbReference>